<reference evidence="9" key="1">
    <citation type="submission" date="2012-12" db="EMBL/GenBank/DDBJ databases">
        <authorList>
            <person name="Hellsten U."/>
            <person name="Grimwood J."/>
            <person name="Chapman J.A."/>
            <person name="Shapiro H."/>
            <person name="Aerts A."/>
            <person name="Otillar R.P."/>
            <person name="Terry A.Y."/>
            <person name="Boore J.L."/>
            <person name="Simakov O."/>
            <person name="Marletaz F."/>
            <person name="Cho S.-J."/>
            <person name="Edsinger-Gonzales E."/>
            <person name="Havlak P."/>
            <person name="Kuo D.-H."/>
            <person name="Larsson T."/>
            <person name="Lv J."/>
            <person name="Arendt D."/>
            <person name="Savage R."/>
            <person name="Osoegawa K."/>
            <person name="de Jong P."/>
            <person name="Lindberg D.R."/>
            <person name="Seaver E.C."/>
            <person name="Weisblat D.A."/>
            <person name="Putnam N.H."/>
            <person name="Grigoriev I.V."/>
            <person name="Rokhsar D.S."/>
        </authorList>
    </citation>
    <scope>NUCLEOTIDE SEQUENCE</scope>
    <source>
        <strain evidence="9">I ESC-2004</strain>
    </source>
</reference>
<evidence type="ECO:0000256" key="1">
    <source>
        <dbReference type="ARBA" id="ARBA00004606"/>
    </source>
</evidence>
<reference evidence="7 9" key="2">
    <citation type="journal article" date="2013" name="Nature">
        <title>Insights into bilaterian evolution from three spiralian genomes.</title>
        <authorList>
            <person name="Simakov O."/>
            <person name="Marletaz F."/>
            <person name="Cho S.J."/>
            <person name="Edsinger-Gonzales E."/>
            <person name="Havlak P."/>
            <person name="Hellsten U."/>
            <person name="Kuo D.H."/>
            <person name="Larsson T."/>
            <person name="Lv J."/>
            <person name="Arendt D."/>
            <person name="Savage R."/>
            <person name="Osoegawa K."/>
            <person name="de Jong P."/>
            <person name="Grimwood J."/>
            <person name="Chapman J.A."/>
            <person name="Shapiro H."/>
            <person name="Aerts A."/>
            <person name="Otillar R.P."/>
            <person name="Terry A.Y."/>
            <person name="Boore J.L."/>
            <person name="Grigoriev I.V."/>
            <person name="Lindberg D.R."/>
            <person name="Seaver E.C."/>
            <person name="Weisblat D.A."/>
            <person name="Putnam N.H."/>
            <person name="Rokhsar D.S."/>
        </authorList>
    </citation>
    <scope>NUCLEOTIDE SEQUENCE</scope>
    <source>
        <strain evidence="7 9">I ESC-2004</strain>
    </source>
</reference>
<evidence type="ECO:0000313" key="7">
    <source>
        <dbReference type="EMBL" id="ELU18085.1"/>
    </source>
</evidence>
<keyword evidence="5" id="KW-0472">Membrane</keyword>
<accession>R7VM04</accession>
<dbReference type="GO" id="GO:0015020">
    <property type="term" value="F:glucuronosyltransferase activity"/>
    <property type="evidence" value="ECO:0007669"/>
    <property type="project" value="TreeGrafter"/>
</dbReference>
<dbReference type="InterPro" id="IPR029044">
    <property type="entry name" value="Nucleotide-diphossugar_trans"/>
</dbReference>
<proteinExistence type="predicted"/>
<dbReference type="PANTHER" id="PTHR12270">
    <property type="entry name" value="GLYCOSYLTRANSFERASE-RELATED"/>
    <property type="match status" value="1"/>
</dbReference>
<evidence type="ECO:0000313" key="8">
    <source>
        <dbReference type="EnsemblMetazoa" id="CapteP135861"/>
    </source>
</evidence>
<gene>
    <name evidence="7" type="ORF">CAPTEDRAFT_135861</name>
</gene>
<evidence type="ECO:0000256" key="2">
    <source>
        <dbReference type="ARBA" id="ARBA00022692"/>
    </source>
</evidence>
<dbReference type="EnsemblMetazoa" id="CapteT135861">
    <property type="protein sequence ID" value="CapteP135861"/>
    <property type="gene ID" value="CapteG135861"/>
</dbReference>
<dbReference type="OMA" id="KRESTIM"/>
<dbReference type="InterPro" id="IPR051292">
    <property type="entry name" value="Xyl/GlcA_transferase"/>
</dbReference>
<keyword evidence="4" id="KW-1133">Transmembrane helix</keyword>
<dbReference type="GO" id="GO:0035269">
    <property type="term" value="P:protein O-linked glycosylation via mannose"/>
    <property type="evidence" value="ECO:0007669"/>
    <property type="project" value="TreeGrafter"/>
</dbReference>
<dbReference type="SUPFAM" id="SSF53448">
    <property type="entry name" value="Nucleotide-diphospho-sugar transferases"/>
    <property type="match status" value="1"/>
</dbReference>
<name>R7VM04_CAPTE</name>
<dbReference type="EMBL" id="AMQN01016504">
    <property type="status" value="NOT_ANNOTATED_CDS"/>
    <property type="molecule type" value="Genomic_DNA"/>
</dbReference>
<evidence type="ECO:0000256" key="5">
    <source>
        <dbReference type="ARBA" id="ARBA00023136"/>
    </source>
</evidence>
<dbReference type="GO" id="GO:0042285">
    <property type="term" value="F:xylosyltransferase activity"/>
    <property type="evidence" value="ECO:0007669"/>
    <property type="project" value="TreeGrafter"/>
</dbReference>
<sequence length="270" mass="31537">LLIGRFGVLEKMLSNWEGPASVVFHVKHSDLSVLDSLYTKSKVLKDRKNVSFHLVYRRGEFYPINYLRNVGVNQSRTPYTIFIDVDLVPNPGIYQQAKVYIQQMLKPNLKVALVIPSFEAIEEKLTFPKNKAELLQQIQQNKTLPYKMHRGWNLGHKPTNFPKWLTATEPYEALWRDAFEPYTITQTDLMPPYNEDLFERMGDKIAFGRELHARGFKFMVLPDQYVIHLMHATSEGTNMWINVPNYQICGSVLFEEFRADLKNQHPNVQF</sequence>
<keyword evidence="6" id="KW-0325">Glycoprotein</keyword>
<dbReference type="GO" id="GO:0005794">
    <property type="term" value="C:Golgi apparatus"/>
    <property type="evidence" value="ECO:0007669"/>
    <property type="project" value="TreeGrafter"/>
</dbReference>
<dbReference type="GO" id="GO:0016020">
    <property type="term" value="C:membrane"/>
    <property type="evidence" value="ECO:0007669"/>
    <property type="project" value="UniProtKB-SubCell"/>
</dbReference>
<feature type="non-terminal residue" evidence="7">
    <location>
        <position position="1"/>
    </location>
</feature>
<keyword evidence="3" id="KW-0735">Signal-anchor</keyword>
<evidence type="ECO:0000256" key="4">
    <source>
        <dbReference type="ARBA" id="ARBA00022989"/>
    </source>
</evidence>
<dbReference type="Gene3D" id="3.90.550.10">
    <property type="entry name" value="Spore Coat Polysaccharide Biosynthesis Protein SpsA, Chain A"/>
    <property type="match status" value="1"/>
</dbReference>
<evidence type="ECO:0000256" key="6">
    <source>
        <dbReference type="ARBA" id="ARBA00023180"/>
    </source>
</evidence>
<dbReference type="OrthoDB" id="411524at2759"/>
<dbReference type="Pfam" id="PF13896">
    <property type="entry name" value="Glyco_transf_49"/>
    <property type="match status" value="1"/>
</dbReference>
<evidence type="ECO:0000256" key="3">
    <source>
        <dbReference type="ARBA" id="ARBA00022968"/>
    </source>
</evidence>
<dbReference type="PANTHER" id="PTHR12270:SF25">
    <property type="entry name" value="GLYCOSYLTRANSFERASE-LIKE PROTEIN LARGE"/>
    <property type="match status" value="1"/>
</dbReference>
<keyword evidence="2" id="KW-0812">Transmembrane</keyword>
<comment type="subcellular location">
    <subcellularLocation>
        <location evidence="1">Membrane</location>
        <topology evidence="1">Single-pass type II membrane protein</topology>
    </subcellularLocation>
</comment>
<protein>
    <submittedName>
        <fullName evidence="7 8">Uncharacterized protein</fullName>
    </submittedName>
</protein>
<dbReference type="STRING" id="283909.R7VM04"/>
<dbReference type="HOGENOM" id="CLU_019238_3_1_1"/>
<reference evidence="8" key="3">
    <citation type="submission" date="2015-06" db="UniProtKB">
        <authorList>
            <consortium name="EnsemblMetazoa"/>
        </authorList>
    </citation>
    <scope>IDENTIFICATION</scope>
</reference>
<dbReference type="AlphaFoldDB" id="R7VM04"/>
<organism evidence="7">
    <name type="scientific">Capitella teleta</name>
    <name type="common">Polychaete worm</name>
    <dbReference type="NCBI Taxonomy" id="283909"/>
    <lineage>
        <taxon>Eukaryota</taxon>
        <taxon>Metazoa</taxon>
        <taxon>Spiralia</taxon>
        <taxon>Lophotrochozoa</taxon>
        <taxon>Annelida</taxon>
        <taxon>Polychaeta</taxon>
        <taxon>Sedentaria</taxon>
        <taxon>Scolecida</taxon>
        <taxon>Capitellidae</taxon>
        <taxon>Capitella</taxon>
    </lineage>
</organism>
<dbReference type="Proteomes" id="UP000014760">
    <property type="component" value="Unassembled WGS sequence"/>
</dbReference>
<evidence type="ECO:0000313" key="9">
    <source>
        <dbReference type="Proteomes" id="UP000014760"/>
    </source>
</evidence>
<keyword evidence="9" id="KW-1185">Reference proteome</keyword>
<dbReference type="EMBL" id="KB292140">
    <property type="protein sequence ID" value="ELU18085.1"/>
    <property type="molecule type" value="Genomic_DNA"/>
</dbReference>